<name>A0AA50CPS3_9HYPH</name>
<sequence length="83" mass="8494">MGEIESSSREQSTGFAEINVAVGTVDQGTQQNAVMVEQTSAASANLALQSQAFNALLATFQLGGTVLSPRHATGRTSARLAAA</sequence>
<dbReference type="GO" id="GO:0006935">
    <property type="term" value="P:chemotaxis"/>
    <property type="evidence" value="ECO:0007669"/>
    <property type="project" value="UniProtKB-KW"/>
</dbReference>
<evidence type="ECO:0000256" key="2">
    <source>
        <dbReference type="ARBA" id="ARBA00029447"/>
    </source>
</evidence>
<evidence type="ECO:0000313" key="4">
    <source>
        <dbReference type="Proteomes" id="UP001234585"/>
    </source>
</evidence>
<proteinExistence type="inferred from homology"/>
<dbReference type="RefSeq" id="WP_306039216.1">
    <property type="nucleotide sequence ID" value="NZ_CP132303.1"/>
</dbReference>
<accession>A0AA50CPS3</accession>
<evidence type="ECO:0008006" key="5">
    <source>
        <dbReference type="Google" id="ProtNLM"/>
    </source>
</evidence>
<keyword evidence="4" id="KW-1185">Reference proteome</keyword>
<dbReference type="InterPro" id="IPR051310">
    <property type="entry name" value="MCP_chemotaxis"/>
</dbReference>
<dbReference type="PANTHER" id="PTHR43531">
    <property type="entry name" value="PROTEIN ICFG"/>
    <property type="match status" value="1"/>
</dbReference>
<organism evidence="3 4">
    <name type="scientific">Shinella sumterensis</name>
    <dbReference type="NCBI Taxonomy" id="1967501"/>
    <lineage>
        <taxon>Bacteria</taxon>
        <taxon>Pseudomonadati</taxon>
        <taxon>Pseudomonadota</taxon>
        <taxon>Alphaproteobacteria</taxon>
        <taxon>Hyphomicrobiales</taxon>
        <taxon>Rhizobiaceae</taxon>
        <taxon>Shinella</taxon>
    </lineage>
</organism>
<evidence type="ECO:0000256" key="1">
    <source>
        <dbReference type="ARBA" id="ARBA00022500"/>
    </source>
</evidence>
<evidence type="ECO:0000313" key="3">
    <source>
        <dbReference type="EMBL" id="WLR99862.1"/>
    </source>
</evidence>
<protein>
    <recommendedName>
        <fullName evidence="5">Methyl-accepting chemotaxis protein (MCP) signaling protein</fullName>
    </recommendedName>
</protein>
<dbReference type="Gene3D" id="1.10.287.950">
    <property type="entry name" value="Methyl-accepting chemotaxis protein"/>
    <property type="match status" value="1"/>
</dbReference>
<dbReference type="Proteomes" id="UP001234585">
    <property type="component" value="Plasmid unnamed1"/>
</dbReference>
<keyword evidence="3" id="KW-0614">Plasmid</keyword>
<dbReference type="AlphaFoldDB" id="A0AA50CPS3"/>
<dbReference type="PANTHER" id="PTHR43531:SF11">
    <property type="entry name" value="METHYL-ACCEPTING CHEMOTAXIS PROTEIN 3"/>
    <property type="match status" value="1"/>
</dbReference>
<keyword evidence="1" id="KW-0145">Chemotaxis</keyword>
<comment type="similarity">
    <text evidence="2">Belongs to the methyl-accepting chemotaxis (MCP) protein family.</text>
</comment>
<gene>
    <name evidence="3" type="ORF">Q9313_24190</name>
</gene>
<dbReference type="SUPFAM" id="SSF58104">
    <property type="entry name" value="Methyl-accepting chemotaxis protein (MCP) signaling domain"/>
    <property type="match status" value="1"/>
</dbReference>
<reference evidence="3 4" key="1">
    <citation type="submission" date="2023-08" db="EMBL/GenBank/DDBJ databases">
        <title>Pathogen: clinical or host-associated sample.</title>
        <authorList>
            <person name="Hergert J."/>
            <person name="Casey R."/>
            <person name="Wagner J."/>
            <person name="Young E.L."/>
            <person name="Oakeson K.F."/>
        </authorList>
    </citation>
    <scope>NUCLEOTIDE SEQUENCE [LARGE SCALE GENOMIC DNA]</scope>
    <source>
        <strain evidence="3 4">1760953</strain>
        <plasmid evidence="3 4">unnamed1</plasmid>
    </source>
</reference>
<dbReference type="EMBL" id="CP132303">
    <property type="protein sequence ID" value="WLR99862.1"/>
    <property type="molecule type" value="Genomic_DNA"/>
</dbReference>
<geneLocation type="plasmid" evidence="3 4">
    <name>unnamed1</name>
</geneLocation>